<dbReference type="PANTHER" id="PTHR47659">
    <property type="entry name" value="ZN(II)2CYS6 TRANSCRIPTION FACTOR (EUROFUNG)-RELATED"/>
    <property type="match status" value="1"/>
</dbReference>
<dbReference type="Proteomes" id="UP000242414">
    <property type="component" value="Unassembled WGS sequence"/>
</dbReference>
<organism evidence="4">
    <name type="scientific">Rhizopus microsporus var. microsporus</name>
    <dbReference type="NCBI Taxonomy" id="86635"/>
    <lineage>
        <taxon>Eukaryota</taxon>
        <taxon>Fungi</taxon>
        <taxon>Fungi incertae sedis</taxon>
        <taxon>Mucoromycota</taxon>
        <taxon>Mucoromycotina</taxon>
        <taxon>Mucoromycetes</taxon>
        <taxon>Mucorales</taxon>
        <taxon>Mucorineae</taxon>
        <taxon>Rhizopodaceae</taxon>
        <taxon>Rhizopus</taxon>
    </lineage>
</organism>
<feature type="region of interest" description="Disordered" evidence="3">
    <location>
        <begin position="66"/>
        <end position="98"/>
    </location>
</feature>
<evidence type="ECO:0008006" key="5">
    <source>
        <dbReference type="Google" id="ProtNLM"/>
    </source>
</evidence>
<gene>
    <name evidence="4" type="ORF">BCV72DRAFT_73541</name>
</gene>
<sequence>MQAYQDCHSTTKVKQNSMTNKPLKLKRSQVKNACINCKKACKKCDDGRASQRCIKYNLVNTCKGSIRKERKRKKRGPYRKNHTDETGDAKQSTNNTLSSPLLTLPTVPVFSITMETYMPSEQQQELSAAKIDRVISTKNIIGINQNG</sequence>
<dbReference type="AlphaFoldDB" id="A0A1X0RAS2"/>
<dbReference type="VEuPathDB" id="FungiDB:BCV72DRAFT_73541"/>
<name>A0A1X0RAS2_RHIZD</name>
<dbReference type="InterPro" id="IPR050335">
    <property type="entry name" value="ERT1_acuK_gluconeogen_tf"/>
</dbReference>
<dbReference type="OrthoDB" id="5575144at2759"/>
<evidence type="ECO:0000256" key="1">
    <source>
        <dbReference type="ARBA" id="ARBA00022723"/>
    </source>
</evidence>
<evidence type="ECO:0000256" key="3">
    <source>
        <dbReference type="SAM" id="MobiDB-lite"/>
    </source>
</evidence>
<dbReference type="EMBL" id="KV921880">
    <property type="protein sequence ID" value="ORE09092.1"/>
    <property type="molecule type" value="Genomic_DNA"/>
</dbReference>
<reference evidence="4" key="1">
    <citation type="journal article" date="2016" name="Proc. Natl. Acad. Sci. U.S.A.">
        <title>Lipid metabolic changes in an early divergent fungus govern the establishment of a mutualistic symbiosis with endobacteria.</title>
        <authorList>
            <person name="Lastovetsky O.A."/>
            <person name="Gaspar M.L."/>
            <person name="Mondo S.J."/>
            <person name="LaButti K.M."/>
            <person name="Sandor L."/>
            <person name="Grigoriev I.V."/>
            <person name="Henry S.A."/>
            <person name="Pawlowska T.E."/>
        </authorList>
    </citation>
    <scope>NUCLEOTIDE SEQUENCE [LARGE SCALE GENOMIC DNA]</scope>
    <source>
        <strain evidence="4">ATCC 52814</strain>
    </source>
</reference>
<protein>
    <recommendedName>
        <fullName evidence="5">Zn(2)-C6 fungal-type domain-containing protein</fullName>
    </recommendedName>
</protein>
<evidence type="ECO:0000313" key="4">
    <source>
        <dbReference type="EMBL" id="ORE09092.1"/>
    </source>
</evidence>
<proteinExistence type="predicted"/>
<keyword evidence="1" id="KW-0479">Metal-binding</keyword>
<accession>A0A1X0RAS2</accession>
<dbReference type="GO" id="GO:0046872">
    <property type="term" value="F:metal ion binding"/>
    <property type="evidence" value="ECO:0007669"/>
    <property type="project" value="UniProtKB-KW"/>
</dbReference>
<dbReference type="PANTHER" id="PTHR47659:SF7">
    <property type="entry name" value="FUNGAL TRANSCRIPTIONAL REGULATORY PROTEIN, N-TERMINAL DOMAIN-CONTAINING PROTEIN"/>
    <property type="match status" value="1"/>
</dbReference>
<feature type="compositionally biased region" description="Basic residues" evidence="3">
    <location>
        <begin position="68"/>
        <end position="80"/>
    </location>
</feature>
<evidence type="ECO:0000256" key="2">
    <source>
        <dbReference type="ARBA" id="ARBA00023242"/>
    </source>
</evidence>
<feature type="region of interest" description="Disordered" evidence="3">
    <location>
        <begin position="1"/>
        <end position="21"/>
    </location>
</feature>
<feature type="compositionally biased region" description="Polar residues" evidence="3">
    <location>
        <begin position="7"/>
        <end position="20"/>
    </location>
</feature>
<keyword evidence="2" id="KW-0539">Nucleus</keyword>